<comment type="caution">
    <text evidence="9">The sequence shown here is derived from an EMBL/GenBank/DDBJ whole genome shotgun (WGS) entry which is preliminary data.</text>
</comment>
<organism evidence="9 10">
    <name type="scientific">Geothrix rubra</name>
    <dbReference type="NCBI Taxonomy" id="2927977"/>
    <lineage>
        <taxon>Bacteria</taxon>
        <taxon>Pseudomonadati</taxon>
        <taxon>Acidobacteriota</taxon>
        <taxon>Holophagae</taxon>
        <taxon>Holophagales</taxon>
        <taxon>Holophagaceae</taxon>
        <taxon>Geothrix</taxon>
    </lineage>
</organism>
<dbReference type="InterPro" id="IPR037062">
    <property type="entry name" value="Malic_N_dom_sf"/>
</dbReference>
<evidence type="ECO:0000256" key="4">
    <source>
        <dbReference type="ARBA" id="ARBA00023002"/>
    </source>
</evidence>
<evidence type="ECO:0000313" key="9">
    <source>
        <dbReference type="EMBL" id="GLH70197.1"/>
    </source>
</evidence>
<dbReference type="SMART" id="SM00919">
    <property type="entry name" value="Malic_M"/>
    <property type="match status" value="1"/>
</dbReference>
<keyword evidence="10" id="KW-1185">Reference proteome</keyword>
<evidence type="ECO:0000259" key="7">
    <source>
        <dbReference type="SMART" id="SM00919"/>
    </source>
</evidence>
<evidence type="ECO:0000256" key="1">
    <source>
        <dbReference type="ARBA" id="ARBA00001936"/>
    </source>
</evidence>
<dbReference type="Gene3D" id="3.40.50.720">
    <property type="entry name" value="NAD(P)-binding Rossmann-like Domain"/>
    <property type="match status" value="1"/>
</dbReference>
<dbReference type="Proteomes" id="UP001165089">
    <property type="component" value="Unassembled WGS sequence"/>
</dbReference>
<dbReference type="InterPro" id="IPR012301">
    <property type="entry name" value="Malic_N_dom"/>
</dbReference>
<dbReference type="InterPro" id="IPR046346">
    <property type="entry name" value="Aminoacid_DH-like_N_sf"/>
</dbReference>
<dbReference type="PRINTS" id="PR00072">
    <property type="entry name" value="MALOXRDTASE"/>
</dbReference>
<dbReference type="SUPFAM" id="SSF53223">
    <property type="entry name" value="Aminoacid dehydrogenase-like, N-terminal domain"/>
    <property type="match status" value="1"/>
</dbReference>
<accession>A0ABQ5Q669</accession>
<comment type="similarity">
    <text evidence="2 6">Belongs to the malic enzymes family.</text>
</comment>
<protein>
    <submittedName>
        <fullName evidence="9">Malate dehydrogenase</fullName>
    </submittedName>
</protein>
<dbReference type="Pfam" id="PF00390">
    <property type="entry name" value="malic"/>
    <property type="match status" value="1"/>
</dbReference>
<dbReference type="EMBL" id="BSDD01000003">
    <property type="protein sequence ID" value="GLH70197.1"/>
    <property type="molecule type" value="Genomic_DNA"/>
</dbReference>
<keyword evidence="3 6" id="KW-0479">Metal-binding</keyword>
<dbReference type="Gene3D" id="3.40.50.10380">
    <property type="entry name" value="Malic enzyme, N-terminal domain"/>
    <property type="match status" value="1"/>
</dbReference>
<evidence type="ECO:0000256" key="3">
    <source>
        <dbReference type="ARBA" id="ARBA00022723"/>
    </source>
</evidence>
<evidence type="ECO:0000256" key="6">
    <source>
        <dbReference type="RuleBase" id="RU003427"/>
    </source>
</evidence>
<dbReference type="SMART" id="SM01274">
    <property type="entry name" value="malic"/>
    <property type="match status" value="1"/>
</dbReference>
<keyword evidence="4" id="KW-0560">Oxidoreductase</keyword>
<dbReference type="SUPFAM" id="SSF51735">
    <property type="entry name" value="NAD(P)-binding Rossmann-fold domains"/>
    <property type="match status" value="1"/>
</dbReference>
<evidence type="ECO:0000313" key="10">
    <source>
        <dbReference type="Proteomes" id="UP001165089"/>
    </source>
</evidence>
<reference evidence="9 10" key="1">
    <citation type="journal article" date="2023" name="Antonie Van Leeuwenhoek">
        <title>Mesoterricola silvestris gen. nov., sp. nov., Mesoterricola sediminis sp. nov., Geothrix oryzae sp. nov., Geothrix edaphica sp. nov., Geothrix rubra sp. nov., and Geothrix limicola sp. nov., six novel members of Acidobacteriota isolated from soils.</title>
        <authorList>
            <person name="Itoh H."/>
            <person name="Sugisawa Y."/>
            <person name="Mise K."/>
            <person name="Xu Z."/>
            <person name="Kuniyasu M."/>
            <person name="Ushijima N."/>
            <person name="Kawano K."/>
            <person name="Kobayashi E."/>
            <person name="Shiratori Y."/>
            <person name="Masuda Y."/>
            <person name="Senoo K."/>
        </authorList>
    </citation>
    <scope>NUCLEOTIDE SEQUENCE [LARGE SCALE GENOMIC DNA]</scope>
    <source>
        <strain evidence="9 10">Red803</strain>
    </source>
</reference>
<dbReference type="NCBIfam" id="NF010052">
    <property type="entry name" value="PRK13529.1"/>
    <property type="match status" value="1"/>
</dbReference>
<proteinExistence type="inferred from homology"/>
<dbReference type="InterPro" id="IPR036291">
    <property type="entry name" value="NAD(P)-bd_dom_sf"/>
</dbReference>
<gene>
    <name evidence="9" type="ORF">GETHPA_17300</name>
</gene>
<dbReference type="InterPro" id="IPR001891">
    <property type="entry name" value="Malic_OxRdtase"/>
</dbReference>
<feature type="domain" description="Malic enzyme NAD-binding" evidence="7">
    <location>
        <begin position="276"/>
        <end position="537"/>
    </location>
</feature>
<evidence type="ECO:0000259" key="8">
    <source>
        <dbReference type="SMART" id="SM01274"/>
    </source>
</evidence>
<dbReference type="Pfam" id="PF03949">
    <property type="entry name" value="Malic_M"/>
    <property type="match status" value="1"/>
</dbReference>
<dbReference type="RefSeq" id="WP_285724687.1">
    <property type="nucleotide sequence ID" value="NZ_BSDD01000003.1"/>
</dbReference>
<dbReference type="InterPro" id="IPR015884">
    <property type="entry name" value="Malic_enzyme_CS"/>
</dbReference>
<evidence type="ECO:0000256" key="2">
    <source>
        <dbReference type="ARBA" id="ARBA00008785"/>
    </source>
</evidence>
<evidence type="ECO:0000256" key="5">
    <source>
        <dbReference type="ARBA" id="ARBA00023027"/>
    </source>
</evidence>
<sequence>MERYDLRTEPSGRKRLAVPYRGARLLRHPMYTKGTAFTQEERVSLGLEGLLPHSVTTLEQQSRRVYASIQRKTDPLEKYIGLAALQDRNEYLFYRVLIDHIQEFLPIVYTPTVGRACQEFSHIFRRARGLWITPEHRGQIADVLKNAPFEDIRLIVVTDNERILGLGDQGVGGMGIPIGKLALYTAAAGIPPWQTLPISLDVGTDNMDLLDDEFYLGWRAPRLRGPEYDSLVEEFVQAVKRVFPRALLQWEDFKKLNAFRLLDRYRKTLPSFNDDIQGTAAVGVAALLAGSRATGIPLRQQRVLFFGSGAAGIGIGRLVRETLRGEGLEGEALTTATAHLDLQGLLMDDDPMLDPVQRAFAWPAELADRMGLVPDRRRDLEAVIRAYQPTVLIGVSASPGAFTEGAIREMARHTVRPLVLALSNPTSKAEAKPEDILAWSEGRALVATGSPSDAVTFEGRVHRIGQGNNVFIFPGVGLGALVSEAREVTDGMFAAAARQLAREVRDDDLEAGSLFPSTARIRDITAHVAEAVVREARDSGVANRPLEDGLIPGVLAEAIWNPTSYLPSDPAPLRPAGTEASMPIFV</sequence>
<keyword evidence="5" id="KW-0520">NAD</keyword>
<dbReference type="PIRSF" id="PIRSF000106">
    <property type="entry name" value="ME"/>
    <property type="match status" value="1"/>
</dbReference>
<dbReference type="InterPro" id="IPR012302">
    <property type="entry name" value="Malic_NAD-bd"/>
</dbReference>
<dbReference type="PROSITE" id="PS00331">
    <property type="entry name" value="MALIC_ENZYMES"/>
    <property type="match status" value="1"/>
</dbReference>
<dbReference type="PANTHER" id="PTHR23406">
    <property type="entry name" value="MALIC ENZYME-RELATED"/>
    <property type="match status" value="1"/>
</dbReference>
<feature type="domain" description="Malic enzyme N-terminal" evidence="8">
    <location>
        <begin position="86"/>
        <end position="266"/>
    </location>
</feature>
<dbReference type="PANTHER" id="PTHR23406:SF34">
    <property type="entry name" value="NAD-DEPENDENT MALIC ENZYME, MITOCHONDRIAL"/>
    <property type="match status" value="1"/>
</dbReference>
<comment type="cofactor">
    <cofactor evidence="1">
        <name>Mn(2+)</name>
        <dbReference type="ChEBI" id="CHEBI:29035"/>
    </cofactor>
</comment>
<name>A0ABQ5Q669_9BACT</name>